<dbReference type="RefSeq" id="WP_311413577.1">
    <property type="nucleotide sequence ID" value="NZ_JAVRFL010000029.1"/>
</dbReference>
<dbReference type="EMBL" id="JAVRFL010000029">
    <property type="protein sequence ID" value="MDT0531736.1"/>
    <property type="molecule type" value="Genomic_DNA"/>
</dbReference>
<dbReference type="Gene3D" id="2.30.30.40">
    <property type="entry name" value="SH3 Domains"/>
    <property type="match status" value="1"/>
</dbReference>
<comment type="caution">
    <text evidence="2">The sequence shown here is derived from an EMBL/GenBank/DDBJ whole genome shotgun (WGS) entry which is preliminary data.</text>
</comment>
<dbReference type="InterPro" id="IPR003646">
    <property type="entry name" value="SH3-like_bac-type"/>
</dbReference>
<dbReference type="Pfam" id="PF08239">
    <property type="entry name" value="SH3_3"/>
    <property type="match status" value="1"/>
</dbReference>
<evidence type="ECO:0000313" key="2">
    <source>
        <dbReference type="EMBL" id="MDT0531736.1"/>
    </source>
</evidence>
<dbReference type="SMART" id="SM00287">
    <property type="entry name" value="SH3b"/>
    <property type="match status" value="1"/>
</dbReference>
<protein>
    <submittedName>
        <fullName evidence="2">SH3 domain-containing protein</fullName>
    </submittedName>
</protein>
<dbReference type="Proteomes" id="UP001180973">
    <property type="component" value="Unassembled WGS sequence"/>
</dbReference>
<name>A0ABU2X0M6_9ACTN</name>
<gene>
    <name evidence="2" type="ORF">RM555_22350</name>
</gene>
<feature type="domain" description="SH3b" evidence="1">
    <location>
        <begin position="29"/>
        <end position="107"/>
    </location>
</feature>
<evidence type="ECO:0000259" key="1">
    <source>
        <dbReference type="PROSITE" id="PS51781"/>
    </source>
</evidence>
<organism evidence="2 3">
    <name type="scientific">Micromonospora reichwaldensis</name>
    <dbReference type="NCBI Taxonomy" id="3075516"/>
    <lineage>
        <taxon>Bacteria</taxon>
        <taxon>Bacillati</taxon>
        <taxon>Actinomycetota</taxon>
        <taxon>Actinomycetes</taxon>
        <taxon>Micromonosporales</taxon>
        <taxon>Micromonosporaceae</taxon>
        <taxon>Micromonospora</taxon>
    </lineage>
</organism>
<keyword evidence="3" id="KW-1185">Reference proteome</keyword>
<dbReference type="PROSITE" id="PS51781">
    <property type="entry name" value="SH3B"/>
    <property type="match status" value="1"/>
</dbReference>
<accession>A0ABU2X0M6</accession>
<reference evidence="2" key="1">
    <citation type="submission" date="2023-09" db="EMBL/GenBank/DDBJ databases">
        <title>30 novel species of actinomycetes from the DSMZ collection.</title>
        <authorList>
            <person name="Nouioui I."/>
        </authorList>
    </citation>
    <scope>NUCLEOTIDE SEQUENCE</scope>
    <source>
        <strain evidence="2">DSM 115977</strain>
    </source>
</reference>
<proteinExistence type="predicted"/>
<evidence type="ECO:0000313" key="3">
    <source>
        <dbReference type="Proteomes" id="UP001180973"/>
    </source>
</evidence>
<sequence>MVTAATSVAVVSGGPASASCSHGYVDKELTSGQVIGAGTTGLAVRTGPHLSCGLVGRVPTGHWVTYLCHVYGDVVNSTNRWVRIHYNNGGSTSIDGWAAEDYLSDASVSGCG</sequence>